<evidence type="ECO:0000313" key="1">
    <source>
        <dbReference type="EMBL" id="GFD03629.1"/>
    </source>
</evidence>
<organism evidence="1">
    <name type="scientific">Tanacetum cinerariifolium</name>
    <name type="common">Dalmatian daisy</name>
    <name type="synonym">Chrysanthemum cinerariifolium</name>
    <dbReference type="NCBI Taxonomy" id="118510"/>
    <lineage>
        <taxon>Eukaryota</taxon>
        <taxon>Viridiplantae</taxon>
        <taxon>Streptophyta</taxon>
        <taxon>Embryophyta</taxon>
        <taxon>Tracheophyta</taxon>
        <taxon>Spermatophyta</taxon>
        <taxon>Magnoliopsida</taxon>
        <taxon>eudicotyledons</taxon>
        <taxon>Gunneridae</taxon>
        <taxon>Pentapetalae</taxon>
        <taxon>asterids</taxon>
        <taxon>campanulids</taxon>
        <taxon>Asterales</taxon>
        <taxon>Asteraceae</taxon>
        <taxon>Asteroideae</taxon>
        <taxon>Anthemideae</taxon>
        <taxon>Anthemidinae</taxon>
        <taxon>Tanacetum</taxon>
    </lineage>
</organism>
<proteinExistence type="predicted"/>
<feature type="non-terminal residue" evidence="1">
    <location>
        <position position="1"/>
    </location>
</feature>
<accession>A0A699T2J8</accession>
<sequence>VKDKPQIGSLSPRKWRTRDMIVAW</sequence>
<dbReference type="EMBL" id="BKCJ011206246">
    <property type="protein sequence ID" value="GFD03629.1"/>
    <property type="molecule type" value="Genomic_DNA"/>
</dbReference>
<comment type="caution">
    <text evidence="1">The sequence shown here is derived from an EMBL/GenBank/DDBJ whole genome shotgun (WGS) entry which is preliminary data.</text>
</comment>
<name>A0A699T2J8_TANCI</name>
<dbReference type="AlphaFoldDB" id="A0A699T2J8"/>
<gene>
    <name evidence="1" type="ORF">Tci_875598</name>
</gene>
<protein>
    <submittedName>
        <fullName evidence="1">Uncharacterized protein</fullName>
    </submittedName>
</protein>
<reference evidence="1" key="1">
    <citation type="journal article" date="2019" name="Sci. Rep.">
        <title>Draft genome of Tanacetum cinerariifolium, the natural source of mosquito coil.</title>
        <authorList>
            <person name="Yamashiro T."/>
            <person name="Shiraishi A."/>
            <person name="Satake H."/>
            <person name="Nakayama K."/>
        </authorList>
    </citation>
    <scope>NUCLEOTIDE SEQUENCE</scope>
</reference>